<name>A0ABW9E2Y9_9BURK</name>
<gene>
    <name evidence="2" type="ORF">PQQ63_33435</name>
</gene>
<protein>
    <submittedName>
        <fullName evidence="2">Recombinase family protein</fullName>
    </submittedName>
</protein>
<dbReference type="Pfam" id="PF00239">
    <property type="entry name" value="Resolvase"/>
    <property type="match status" value="1"/>
</dbReference>
<dbReference type="InterPro" id="IPR036162">
    <property type="entry name" value="Resolvase-like_N_sf"/>
</dbReference>
<sequence length="88" mass="9734">MPVILIARGVKLALGSSVYDPIDSMDKMFLKILATFAEFEANLIRMSTHEGMAIECAKGKLRGEAAKIIRQAATRAAPNARRWKLFDP</sequence>
<comment type="caution">
    <text evidence="2">The sequence shown here is derived from an EMBL/GenBank/DDBJ whole genome shotgun (WGS) entry which is preliminary data.</text>
</comment>
<evidence type="ECO:0000259" key="1">
    <source>
        <dbReference type="PROSITE" id="PS51736"/>
    </source>
</evidence>
<accession>A0ABW9E2Y9</accession>
<organism evidence="2 3">
    <name type="scientific">Paraburkholderia metrosideri</name>
    <dbReference type="NCBI Taxonomy" id="580937"/>
    <lineage>
        <taxon>Bacteria</taxon>
        <taxon>Pseudomonadati</taxon>
        <taxon>Pseudomonadota</taxon>
        <taxon>Betaproteobacteria</taxon>
        <taxon>Burkholderiales</taxon>
        <taxon>Burkholderiaceae</taxon>
        <taxon>Paraburkholderia</taxon>
    </lineage>
</organism>
<keyword evidence="3" id="KW-1185">Reference proteome</keyword>
<dbReference type="InterPro" id="IPR006119">
    <property type="entry name" value="Resolv_N"/>
</dbReference>
<feature type="domain" description="Resolvase/invertase-type recombinase catalytic" evidence="1">
    <location>
        <begin position="1"/>
        <end position="59"/>
    </location>
</feature>
<dbReference type="Gene3D" id="3.40.50.1390">
    <property type="entry name" value="Resolvase, N-terminal catalytic domain"/>
    <property type="match status" value="1"/>
</dbReference>
<dbReference type="EMBL" id="JAQQCF010000044">
    <property type="protein sequence ID" value="MFM0641607.1"/>
    <property type="molecule type" value="Genomic_DNA"/>
</dbReference>
<reference evidence="2 3" key="1">
    <citation type="journal article" date="2024" name="Chem. Sci.">
        <title>Discovery of megapolipeptins by genome mining of a Burkholderiales bacteria collection.</title>
        <authorList>
            <person name="Paulo B.S."/>
            <person name="Recchia M.J.J."/>
            <person name="Lee S."/>
            <person name="Fergusson C.H."/>
            <person name="Romanowski S.B."/>
            <person name="Hernandez A."/>
            <person name="Krull N."/>
            <person name="Liu D.Y."/>
            <person name="Cavanagh H."/>
            <person name="Bos A."/>
            <person name="Gray C.A."/>
            <person name="Murphy B.T."/>
            <person name="Linington R.G."/>
            <person name="Eustaquio A.S."/>
        </authorList>
    </citation>
    <scope>NUCLEOTIDE SEQUENCE [LARGE SCALE GENOMIC DNA]</scope>
    <source>
        <strain evidence="2 3">RL17-338-BIC-A</strain>
    </source>
</reference>
<evidence type="ECO:0000313" key="2">
    <source>
        <dbReference type="EMBL" id="MFM0641607.1"/>
    </source>
</evidence>
<dbReference type="Proteomes" id="UP001629432">
    <property type="component" value="Unassembled WGS sequence"/>
</dbReference>
<dbReference type="SUPFAM" id="SSF53041">
    <property type="entry name" value="Resolvase-like"/>
    <property type="match status" value="1"/>
</dbReference>
<proteinExistence type="predicted"/>
<evidence type="ECO:0000313" key="3">
    <source>
        <dbReference type="Proteomes" id="UP001629432"/>
    </source>
</evidence>
<dbReference type="PROSITE" id="PS51736">
    <property type="entry name" value="RECOMBINASES_3"/>
    <property type="match status" value="1"/>
</dbReference>